<dbReference type="STRING" id="270918.APR42_00470"/>
<dbReference type="Pfam" id="PF10985">
    <property type="entry name" value="DUF2805"/>
    <property type="match status" value="1"/>
</dbReference>
<dbReference type="InterPro" id="IPR019882">
    <property type="entry name" value="CHP03643"/>
</dbReference>
<proteinExistence type="predicted"/>
<accession>A0A0Q9ZJV2</accession>
<evidence type="ECO:0000313" key="1">
    <source>
        <dbReference type="EMBL" id="KRG30370.1"/>
    </source>
</evidence>
<organism evidence="1 2">
    <name type="scientific">Salegentibacter mishustinae</name>
    <dbReference type="NCBI Taxonomy" id="270918"/>
    <lineage>
        <taxon>Bacteria</taxon>
        <taxon>Pseudomonadati</taxon>
        <taxon>Bacteroidota</taxon>
        <taxon>Flavobacteriia</taxon>
        <taxon>Flavobacteriales</taxon>
        <taxon>Flavobacteriaceae</taxon>
        <taxon>Salegentibacter</taxon>
    </lineage>
</organism>
<reference evidence="1" key="1">
    <citation type="submission" date="2015-10" db="EMBL/GenBank/DDBJ databases">
        <title>Draft genome sequence of Salegentibacter mishustinae KCTC 12263.</title>
        <authorList>
            <person name="Lin W."/>
            <person name="Zheng Q."/>
        </authorList>
    </citation>
    <scope>NUCLEOTIDE SEQUENCE [LARGE SCALE GENOMIC DNA]</scope>
    <source>
        <strain evidence="1">KCTC 12263</strain>
    </source>
</reference>
<dbReference type="RefSeq" id="WP_057480202.1">
    <property type="nucleotide sequence ID" value="NZ_BMWR01000002.1"/>
</dbReference>
<evidence type="ECO:0000313" key="2">
    <source>
        <dbReference type="Proteomes" id="UP000051643"/>
    </source>
</evidence>
<dbReference type="Proteomes" id="UP000051643">
    <property type="component" value="Unassembled WGS sequence"/>
</dbReference>
<name>A0A0Q9ZJV2_9FLAO</name>
<dbReference type="GO" id="GO:0032259">
    <property type="term" value="P:methylation"/>
    <property type="evidence" value="ECO:0007669"/>
    <property type="project" value="UniProtKB-KW"/>
</dbReference>
<sequence length="98" mass="11972">MSIAEKFKLDERQQDRVIAMAWEDRTPFEAIEYQFGLTEKDVIKFMQEQMHPRNWRKWRARVQGRKTKHAKLRDNEISRFKSTAQRQITGNRISKKKY</sequence>
<dbReference type="NCBIfam" id="TIGR03643">
    <property type="entry name" value="TIGR03643 family protein"/>
    <property type="match status" value="1"/>
</dbReference>
<dbReference type="GO" id="GO:0008168">
    <property type="term" value="F:methyltransferase activity"/>
    <property type="evidence" value="ECO:0007669"/>
    <property type="project" value="UniProtKB-KW"/>
</dbReference>
<keyword evidence="2" id="KW-1185">Reference proteome</keyword>
<comment type="caution">
    <text evidence="1">The sequence shown here is derived from an EMBL/GenBank/DDBJ whole genome shotgun (WGS) entry which is preliminary data.</text>
</comment>
<keyword evidence="1" id="KW-0808">Transferase</keyword>
<keyword evidence="1" id="KW-0489">Methyltransferase</keyword>
<dbReference type="OrthoDB" id="289296at2"/>
<gene>
    <name evidence="1" type="ORF">APR42_00470</name>
</gene>
<dbReference type="AlphaFoldDB" id="A0A0Q9ZJV2"/>
<protein>
    <submittedName>
        <fullName evidence="1">RNA methyltransferase</fullName>
    </submittedName>
</protein>
<dbReference type="EMBL" id="LKTP01000001">
    <property type="protein sequence ID" value="KRG30370.1"/>
    <property type="molecule type" value="Genomic_DNA"/>
</dbReference>